<dbReference type="Proteomes" id="UP001244011">
    <property type="component" value="Unassembled WGS sequence"/>
</dbReference>
<feature type="domain" description="MobA-like NTP transferase" evidence="3">
    <location>
        <begin position="12"/>
        <end position="185"/>
    </location>
</feature>
<comment type="caution">
    <text evidence="4">The sequence shown here is derived from an EMBL/GenBank/DDBJ whole genome shotgun (WGS) entry which is preliminary data.</text>
</comment>
<dbReference type="PANTHER" id="PTHR19136">
    <property type="entry name" value="MOLYBDENUM COFACTOR GUANYLYLTRANSFERASE"/>
    <property type="match status" value="1"/>
</dbReference>
<feature type="region of interest" description="Disordered" evidence="2">
    <location>
        <begin position="236"/>
        <end position="255"/>
    </location>
</feature>
<evidence type="ECO:0000259" key="3">
    <source>
        <dbReference type="Pfam" id="PF12804"/>
    </source>
</evidence>
<dbReference type="InterPro" id="IPR029044">
    <property type="entry name" value="Nucleotide-diphossugar_trans"/>
</dbReference>
<evidence type="ECO:0000313" key="4">
    <source>
        <dbReference type="EMBL" id="KAK1772197.1"/>
    </source>
</evidence>
<dbReference type="AlphaFoldDB" id="A0AAJ0FLH6"/>
<proteinExistence type="predicted"/>
<dbReference type="RefSeq" id="XP_060288410.1">
    <property type="nucleotide sequence ID" value="XM_060422486.1"/>
</dbReference>
<dbReference type="GO" id="GO:0016779">
    <property type="term" value="F:nucleotidyltransferase activity"/>
    <property type="evidence" value="ECO:0007669"/>
    <property type="project" value="UniProtKB-ARBA"/>
</dbReference>
<dbReference type="PANTHER" id="PTHR19136:SF81">
    <property type="entry name" value="MOLYBDENUM COFACTOR GUANYLYLTRANSFERASE"/>
    <property type="match status" value="1"/>
</dbReference>
<sequence length="255" mass="27531">MADARSLNLKPLLLAGGKSSRMGTPKHLLELPDGRPLYAKLVQLLYQACPGSSRVYVSVGENSTMDTPLRNGILRVSVTGSADVADPHDIQLELVKDGPPSPSSVHAKGPAAGLVAAHAADPEATWLVTACDFPLLTADALHYLRSSYVPPVTCFRNFEGFNEPLLAIWGPEALRHLAENARQGRLSPNDAIRDLGGKSVRPTSNLPGSSVSTADMWLWNVNTEAEWERAKQLLEKEREEPGELHGGCLKNKTSL</sequence>
<evidence type="ECO:0000256" key="2">
    <source>
        <dbReference type="SAM" id="MobiDB-lite"/>
    </source>
</evidence>
<keyword evidence="5" id="KW-1185">Reference proteome</keyword>
<evidence type="ECO:0000256" key="1">
    <source>
        <dbReference type="ARBA" id="ARBA00022679"/>
    </source>
</evidence>
<dbReference type="Gene3D" id="3.90.550.10">
    <property type="entry name" value="Spore Coat Polysaccharide Biosynthesis Protein SpsA, Chain A"/>
    <property type="match status" value="1"/>
</dbReference>
<evidence type="ECO:0000313" key="5">
    <source>
        <dbReference type="Proteomes" id="UP001244011"/>
    </source>
</evidence>
<name>A0AAJ0FLH6_9PEZI</name>
<dbReference type="EMBL" id="MU838997">
    <property type="protein sequence ID" value="KAK1772197.1"/>
    <property type="molecule type" value="Genomic_DNA"/>
</dbReference>
<protein>
    <submittedName>
        <fullName evidence="4">MobA-like NTP transferase domain-containing protein</fullName>
    </submittedName>
</protein>
<gene>
    <name evidence="4" type="ORF">QBC33DRAFT_1862</name>
</gene>
<accession>A0AAJ0FLH6</accession>
<dbReference type="GeneID" id="85305673"/>
<dbReference type="SUPFAM" id="SSF53448">
    <property type="entry name" value="Nucleotide-diphospho-sugar transferases"/>
    <property type="match status" value="1"/>
</dbReference>
<dbReference type="Pfam" id="PF12804">
    <property type="entry name" value="NTP_transf_3"/>
    <property type="match status" value="1"/>
</dbReference>
<organism evidence="4 5">
    <name type="scientific">Phialemonium atrogriseum</name>
    <dbReference type="NCBI Taxonomy" id="1093897"/>
    <lineage>
        <taxon>Eukaryota</taxon>
        <taxon>Fungi</taxon>
        <taxon>Dikarya</taxon>
        <taxon>Ascomycota</taxon>
        <taxon>Pezizomycotina</taxon>
        <taxon>Sordariomycetes</taxon>
        <taxon>Sordariomycetidae</taxon>
        <taxon>Cephalothecales</taxon>
        <taxon>Cephalothecaceae</taxon>
        <taxon>Phialemonium</taxon>
    </lineage>
</organism>
<reference evidence="4" key="1">
    <citation type="submission" date="2023-06" db="EMBL/GenBank/DDBJ databases">
        <title>Genome-scale phylogeny and comparative genomics of the fungal order Sordariales.</title>
        <authorList>
            <consortium name="Lawrence Berkeley National Laboratory"/>
            <person name="Hensen N."/>
            <person name="Bonometti L."/>
            <person name="Westerberg I."/>
            <person name="Brannstrom I.O."/>
            <person name="Guillou S."/>
            <person name="Cros-Aarteil S."/>
            <person name="Calhoun S."/>
            <person name="Haridas S."/>
            <person name="Kuo A."/>
            <person name="Mondo S."/>
            <person name="Pangilinan J."/>
            <person name="Riley R."/>
            <person name="Labutti K."/>
            <person name="Andreopoulos B."/>
            <person name="Lipzen A."/>
            <person name="Chen C."/>
            <person name="Yanf M."/>
            <person name="Daum C."/>
            <person name="Ng V."/>
            <person name="Clum A."/>
            <person name="Steindorff A."/>
            <person name="Ohm R."/>
            <person name="Martin F."/>
            <person name="Silar P."/>
            <person name="Natvig D."/>
            <person name="Lalanne C."/>
            <person name="Gautier V."/>
            <person name="Ament-Velasquez S.L."/>
            <person name="Kruys A."/>
            <person name="Hutchinson M.I."/>
            <person name="Powell A.J."/>
            <person name="Barry K."/>
            <person name="Miller A.N."/>
            <person name="Grigoriev I.V."/>
            <person name="Debuchy R."/>
            <person name="Gladieux P."/>
            <person name="Thoren M.H."/>
            <person name="Johannesson H."/>
        </authorList>
    </citation>
    <scope>NUCLEOTIDE SEQUENCE</scope>
    <source>
        <strain evidence="4">8032-3</strain>
    </source>
</reference>
<keyword evidence="1 4" id="KW-0808">Transferase</keyword>
<dbReference type="InterPro" id="IPR025877">
    <property type="entry name" value="MobA-like_NTP_Trfase"/>
</dbReference>